<dbReference type="Pfam" id="PF14824">
    <property type="entry name" value="Sirohm_synth_M"/>
    <property type="match status" value="1"/>
</dbReference>
<dbReference type="PANTHER" id="PTHR35330:SF1">
    <property type="entry name" value="SIROHEME BIOSYNTHESIS PROTEIN MET8"/>
    <property type="match status" value="1"/>
</dbReference>
<dbReference type="NCBIfam" id="TIGR01470">
    <property type="entry name" value="cysG_Nterm"/>
    <property type="match status" value="1"/>
</dbReference>
<protein>
    <recommendedName>
        <fullName evidence="2">precorrin-2 dehydrogenase</fullName>
        <ecNumber evidence="2">1.3.1.76</ecNumber>
    </recommendedName>
</protein>
<dbReference type="PANTHER" id="PTHR35330">
    <property type="entry name" value="SIROHEME BIOSYNTHESIS PROTEIN MET8"/>
    <property type="match status" value="1"/>
</dbReference>
<evidence type="ECO:0000313" key="9">
    <source>
        <dbReference type="Proteomes" id="UP000530514"/>
    </source>
</evidence>
<comment type="caution">
    <text evidence="8">The sequence shown here is derived from an EMBL/GenBank/DDBJ whole genome shotgun (WGS) entry which is preliminary data.</text>
</comment>
<gene>
    <name evidence="8" type="ORF">H1164_00595</name>
</gene>
<dbReference type="GO" id="GO:0019354">
    <property type="term" value="P:siroheme biosynthetic process"/>
    <property type="evidence" value="ECO:0007669"/>
    <property type="project" value="UniProtKB-UniPathway"/>
</dbReference>
<dbReference type="OrthoDB" id="9773765at2"/>
<dbReference type="InterPro" id="IPR028281">
    <property type="entry name" value="Sirohaem_synthase_central"/>
</dbReference>
<evidence type="ECO:0000256" key="5">
    <source>
        <dbReference type="ARBA" id="ARBA00023244"/>
    </source>
</evidence>
<proteinExistence type="predicted"/>
<dbReference type="RefSeq" id="WP_033099239.1">
    <property type="nucleotide sequence ID" value="NZ_JACEIP010000001.1"/>
</dbReference>
<dbReference type="InterPro" id="IPR028161">
    <property type="entry name" value="Met8-like"/>
</dbReference>
<feature type="domain" description="Siroheme synthase central" evidence="7">
    <location>
        <begin position="120"/>
        <end position="146"/>
    </location>
</feature>
<dbReference type="Pfam" id="PF13241">
    <property type="entry name" value="NAD_binding_7"/>
    <property type="match status" value="1"/>
</dbReference>
<evidence type="ECO:0000256" key="1">
    <source>
        <dbReference type="ARBA" id="ARBA00005010"/>
    </source>
</evidence>
<evidence type="ECO:0000256" key="4">
    <source>
        <dbReference type="ARBA" id="ARBA00023027"/>
    </source>
</evidence>
<sequence>MKPLYAMMVDITGRRCLVVGGGSVAERKAAALLEAGALVKVVSPSATPLIQKWALLGRVEWKNRPYAPTDGIGCFLVIAATDDNQTNEAIYRDAKERGQWINVVDQPELCNFTVPSTVKRGPLQIAISTGGASPSLAKKIRQDLEKSFGEEYERYLGLLQEMREKVRAEVKDPRLRYSLMKELVSDEWLIECRRDPEGVRGKMLGFIQSHLSVQA</sequence>
<comment type="catalytic activity">
    <reaction evidence="6">
        <text>precorrin-2 + NAD(+) = sirohydrochlorin + NADH + 2 H(+)</text>
        <dbReference type="Rhea" id="RHEA:15613"/>
        <dbReference type="ChEBI" id="CHEBI:15378"/>
        <dbReference type="ChEBI" id="CHEBI:57540"/>
        <dbReference type="ChEBI" id="CHEBI:57945"/>
        <dbReference type="ChEBI" id="CHEBI:58351"/>
        <dbReference type="ChEBI" id="CHEBI:58827"/>
        <dbReference type="EC" id="1.3.1.76"/>
    </reaction>
</comment>
<dbReference type="InterPro" id="IPR036291">
    <property type="entry name" value="NAD(P)-bd_dom_sf"/>
</dbReference>
<dbReference type="EC" id="1.3.1.76" evidence="2"/>
<dbReference type="GO" id="GO:0004325">
    <property type="term" value="F:ferrochelatase activity"/>
    <property type="evidence" value="ECO:0007669"/>
    <property type="project" value="InterPro"/>
</dbReference>
<dbReference type="SUPFAM" id="SSF75615">
    <property type="entry name" value="Siroheme synthase middle domains-like"/>
    <property type="match status" value="1"/>
</dbReference>
<dbReference type="InterPro" id="IPR006367">
    <property type="entry name" value="Sirohaem_synthase_N"/>
</dbReference>
<accession>A0A7W2AG95</accession>
<dbReference type="EMBL" id="JACEIP010000001">
    <property type="protein sequence ID" value="MBA4541411.1"/>
    <property type="molecule type" value="Genomic_DNA"/>
</dbReference>
<dbReference type="Proteomes" id="UP000530514">
    <property type="component" value="Unassembled WGS sequence"/>
</dbReference>
<evidence type="ECO:0000256" key="6">
    <source>
        <dbReference type="ARBA" id="ARBA00047561"/>
    </source>
</evidence>
<keyword evidence="4" id="KW-0520">NAD</keyword>
<evidence type="ECO:0000259" key="7">
    <source>
        <dbReference type="Pfam" id="PF14824"/>
    </source>
</evidence>
<dbReference type="SUPFAM" id="SSF51735">
    <property type="entry name" value="NAD(P)-binding Rossmann-fold domains"/>
    <property type="match status" value="1"/>
</dbReference>
<dbReference type="Gene3D" id="3.40.50.720">
    <property type="entry name" value="NAD(P)-binding Rossmann-like Domain"/>
    <property type="match status" value="1"/>
</dbReference>
<name>A0A7W2AG95_9BACL</name>
<keyword evidence="5" id="KW-0627">Porphyrin biosynthesis</keyword>
<reference evidence="8 9" key="1">
    <citation type="submission" date="2020-07" db="EMBL/GenBank/DDBJ databases">
        <authorList>
            <person name="Feng H."/>
        </authorList>
    </citation>
    <scope>NUCLEOTIDE SEQUENCE [LARGE SCALE GENOMIC DNA]</scope>
    <source>
        <strain evidence="9">s-11</strain>
    </source>
</reference>
<dbReference type="InterPro" id="IPR042518">
    <property type="entry name" value="SirC_C"/>
</dbReference>
<comment type="pathway">
    <text evidence="1">Porphyrin-containing compound metabolism; siroheme biosynthesis; sirohydrochlorin from precorrin-2: step 1/1.</text>
</comment>
<evidence type="ECO:0000256" key="3">
    <source>
        <dbReference type="ARBA" id="ARBA00023002"/>
    </source>
</evidence>
<dbReference type="UniPathway" id="UPA00262">
    <property type="reaction ID" value="UER00222"/>
</dbReference>
<organism evidence="8 9">
    <name type="scientific">Thermoactinomyces daqus</name>
    <dbReference type="NCBI Taxonomy" id="1329516"/>
    <lineage>
        <taxon>Bacteria</taxon>
        <taxon>Bacillati</taxon>
        <taxon>Bacillota</taxon>
        <taxon>Bacilli</taxon>
        <taxon>Bacillales</taxon>
        <taxon>Thermoactinomycetaceae</taxon>
        <taxon>Thermoactinomyces</taxon>
    </lineage>
</organism>
<dbReference type="GO" id="GO:0043115">
    <property type="term" value="F:precorrin-2 dehydrogenase activity"/>
    <property type="evidence" value="ECO:0007669"/>
    <property type="project" value="UniProtKB-EC"/>
</dbReference>
<dbReference type="Gene3D" id="1.10.8.610">
    <property type="entry name" value="SirC, precorrin-2 dehydrogenase, C-terminal helical domain-like"/>
    <property type="match status" value="1"/>
</dbReference>
<evidence type="ECO:0000313" key="8">
    <source>
        <dbReference type="EMBL" id="MBA4541411.1"/>
    </source>
</evidence>
<keyword evidence="3" id="KW-0560">Oxidoreductase</keyword>
<keyword evidence="9" id="KW-1185">Reference proteome</keyword>
<evidence type="ECO:0000256" key="2">
    <source>
        <dbReference type="ARBA" id="ARBA00012400"/>
    </source>
</evidence>
<dbReference type="AlphaFoldDB" id="A0A7W2AG95"/>